<dbReference type="InterPro" id="IPR001138">
    <property type="entry name" value="Zn2Cys6_DnaBD"/>
</dbReference>
<evidence type="ECO:0000256" key="1">
    <source>
        <dbReference type="SAM" id="MobiDB-lite"/>
    </source>
</evidence>
<dbReference type="EMBL" id="JAYKXP010000038">
    <property type="protein sequence ID" value="KAK7040088.1"/>
    <property type="molecule type" value="Genomic_DNA"/>
</dbReference>
<dbReference type="AlphaFoldDB" id="A0AAW0CJY9"/>
<feature type="domain" description="Zn(2)-C6 fungal-type" evidence="2">
    <location>
        <begin position="20"/>
        <end position="50"/>
    </location>
</feature>
<sequence length="392" mass="43887">METTRSKKKFIKSHTKSRLGCFSCKERRVKCDEVHPICGNCEHRDMECVWPPSKPATPSPRPPDHSPAYTSPTPSFESPLGMIPVLDVSGFKLVHHYSLVTSLTLNHGNASAQYTNQFVVPSIAFKEPAFMHALLALSSIHLHTLYHPLGIADMDYYGLAKQHKDWAVTLTSAKPIPHTNTPSSDTHLLTRNFLIIYTIAESLGVTGPQGIFSLIDTVRDALKDQDYFYRDEQLKPLNWPFVGQQLVPSDDEAIRASYEGSLRLFPPALKDLHLSTSTWPNAEEVSDPDVSAIYQESISHLRASWYMSQIRLDAGLVGASSWIVSMSEAFRDLLVLQNRPRALVVLYFYCVMLGNLDSKQCWWAAKSADCLGWIGMMLDGEWMEKVLGAMAG</sequence>
<name>A0AAW0CJY9_9AGAR</name>
<evidence type="ECO:0000259" key="2">
    <source>
        <dbReference type="PROSITE" id="PS50048"/>
    </source>
</evidence>
<gene>
    <name evidence="3" type="ORF">VNI00_009893</name>
</gene>
<dbReference type="CDD" id="cd00067">
    <property type="entry name" value="GAL4"/>
    <property type="match status" value="1"/>
</dbReference>
<dbReference type="GO" id="GO:0001228">
    <property type="term" value="F:DNA-binding transcription activator activity, RNA polymerase II-specific"/>
    <property type="evidence" value="ECO:0007669"/>
    <property type="project" value="TreeGrafter"/>
</dbReference>
<dbReference type="SMART" id="SM00066">
    <property type="entry name" value="GAL4"/>
    <property type="match status" value="1"/>
</dbReference>
<dbReference type="SUPFAM" id="SSF57701">
    <property type="entry name" value="Zn2/Cys6 DNA-binding domain"/>
    <property type="match status" value="1"/>
</dbReference>
<dbReference type="InterPro" id="IPR036864">
    <property type="entry name" value="Zn2-C6_fun-type_DNA-bd_sf"/>
</dbReference>
<feature type="region of interest" description="Disordered" evidence="1">
    <location>
        <begin position="54"/>
        <end position="74"/>
    </location>
</feature>
<evidence type="ECO:0000313" key="4">
    <source>
        <dbReference type="Proteomes" id="UP001383192"/>
    </source>
</evidence>
<dbReference type="GO" id="GO:0008270">
    <property type="term" value="F:zinc ion binding"/>
    <property type="evidence" value="ECO:0007669"/>
    <property type="project" value="InterPro"/>
</dbReference>
<dbReference type="Pfam" id="PF00172">
    <property type="entry name" value="Zn_clus"/>
    <property type="match status" value="1"/>
</dbReference>
<dbReference type="InterPro" id="IPR053157">
    <property type="entry name" value="Sterol_Uptake_Regulator"/>
</dbReference>
<dbReference type="PROSITE" id="PS50048">
    <property type="entry name" value="ZN2_CY6_FUNGAL_2"/>
    <property type="match status" value="1"/>
</dbReference>
<proteinExistence type="predicted"/>
<organism evidence="3 4">
    <name type="scientific">Paramarasmius palmivorus</name>
    <dbReference type="NCBI Taxonomy" id="297713"/>
    <lineage>
        <taxon>Eukaryota</taxon>
        <taxon>Fungi</taxon>
        <taxon>Dikarya</taxon>
        <taxon>Basidiomycota</taxon>
        <taxon>Agaricomycotina</taxon>
        <taxon>Agaricomycetes</taxon>
        <taxon>Agaricomycetidae</taxon>
        <taxon>Agaricales</taxon>
        <taxon>Marasmiineae</taxon>
        <taxon>Marasmiaceae</taxon>
        <taxon>Paramarasmius</taxon>
    </lineage>
</organism>
<evidence type="ECO:0000313" key="3">
    <source>
        <dbReference type="EMBL" id="KAK7040088.1"/>
    </source>
</evidence>
<dbReference type="PANTHER" id="PTHR47784:SF5">
    <property type="entry name" value="STEROL UPTAKE CONTROL PROTEIN 2"/>
    <property type="match status" value="1"/>
</dbReference>
<dbReference type="Proteomes" id="UP001383192">
    <property type="component" value="Unassembled WGS sequence"/>
</dbReference>
<dbReference type="PANTHER" id="PTHR47784">
    <property type="entry name" value="STEROL UPTAKE CONTROL PROTEIN 2"/>
    <property type="match status" value="1"/>
</dbReference>
<keyword evidence="4" id="KW-1185">Reference proteome</keyword>
<protein>
    <recommendedName>
        <fullName evidence="2">Zn(2)-C6 fungal-type domain-containing protein</fullName>
    </recommendedName>
</protein>
<dbReference type="Gene3D" id="4.10.240.10">
    <property type="entry name" value="Zn(2)-C6 fungal-type DNA-binding domain"/>
    <property type="match status" value="1"/>
</dbReference>
<reference evidence="3 4" key="1">
    <citation type="submission" date="2024-01" db="EMBL/GenBank/DDBJ databases">
        <title>A draft genome for a cacao thread blight-causing isolate of Paramarasmius palmivorus.</title>
        <authorList>
            <person name="Baruah I.K."/>
            <person name="Bukari Y."/>
            <person name="Amoako-Attah I."/>
            <person name="Meinhardt L.W."/>
            <person name="Bailey B.A."/>
            <person name="Cohen S.P."/>
        </authorList>
    </citation>
    <scope>NUCLEOTIDE SEQUENCE [LARGE SCALE GENOMIC DNA]</scope>
    <source>
        <strain evidence="3 4">GH-12</strain>
    </source>
</reference>
<dbReference type="PROSITE" id="PS00463">
    <property type="entry name" value="ZN2_CY6_FUNGAL_1"/>
    <property type="match status" value="1"/>
</dbReference>
<comment type="caution">
    <text evidence="3">The sequence shown here is derived from an EMBL/GenBank/DDBJ whole genome shotgun (WGS) entry which is preliminary data.</text>
</comment>
<accession>A0AAW0CJY9</accession>